<dbReference type="InterPro" id="IPR011042">
    <property type="entry name" value="6-blade_b-propeller_TolB-like"/>
</dbReference>
<dbReference type="SUPFAM" id="SSF50952">
    <property type="entry name" value="Soluble quinoprotein glucose dehydrogenase"/>
    <property type="match status" value="1"/>
</dbReference>
<dbReference type="Pfam" id="PF03422">
    <property type="entry name" value="CBM_6"/>
    <property type="match status" value="1"/>
</dbReference>
<dbReference type="GO" id="GO:0030246">
    <property type="term" value="F:carbohydrate binding"/>
    <property type="evidence" value="ECO:0007669"/>
    <property type="project" value="InterPro"/>
</dbReference>
<sequence length="868" mass="93417">MTFSTLLSTLKGKKNLFYLILFLISSQTLAQNLPTGFSRVQVAAGISKPTTMTFAPDGRIFVAQQNGNLRIIKNGKLLTTPFMQLPVTPEGERGLIGLVLDPNFASNNFLYVYYTLPDASHNRISRFTANGDQVVPGSEVVVLDLDPLSSATNHNGGAMHFRNDGKLYVAVGDNANSANSQNKDTYHGKLLRINTNGSVPSGNPFPTGSAQQKRIWALGLRNPFTFSVQPGTGKMFVNDVGQITWEEINNATTGGKNFGWPITEGVSTNPNYVNPVYTYSRNFSAEDGTGCAITGGVFFNPTTTNYPAAYWGKYFFQDYCSKWINFLDFSGGTVKRKPFATGLGASALGLTVGNDGNLYYLERTTSAVFKIIYTTNTAPEIVQQPKSISVPAGQPATYSVTVTGQTPLTFQWQKNNANISGATAATYTIASTKPTDAGNYRVLVKNAVGSVTSSSVALTVTAFNSPPIAIINTPAANSLYRGGQTILFSGEATDKEDGTLPASAFTWSVDFHHDTHTHDGPPIAAGVKSGSFTIPTSGEVSANVWYELSVTVKDSKGLTHTVSRDIHPYTSTITLATQPAGLKVTMDGQPFTAPHTETSVEGIARSLGPVDNQTLNGKTYVFEKWQHGGAANQTIATPQNNATYTAVYRDISTTYKLEAEEALLKGAQVSAKNAGFSGKGFADFINESDDYVEFTVYVPTAGSYNLKVQYALNQGTRNLRLQVNEKVISADLAFTATGQWTNWAGKSVNAPLTAGTNKVRLTATGTSGPNLDYLEVTPSTSASAIDLRIYPNPARSYVTIDLPAAWDASSVLTLYNNQGQPVYTTAGDHKNQITKTVKIPVENLPRGLYILKMQQGLAEISEQVILEK</sequence>
<dbReference type="Pfam" id="PF07679">
    <property type="entry name" value="I-set"/>
    <property type="match status" value="1"/>
</dbReference>
<dbReference type="InterPro" id="IPR012938">
    <property type="entry name" value="Glc/Sorbosone_DH"/>
</dbReference>
<dbReference type="RefSeq" id="WP_115371900.1">
    <property type="nucleotide sequence ID" value="NZ_QASA01000001.1"/>
</dbReference>
<dbReference type="Gene3D" id="2.120.10.30">
    <property type="entry name" value="TolB, C-terminal domain"/>
    <property type="match status" value="1"/>
</dbReference>
<evidence type="ECO:0000259" key="2">
    <source>
        <dbReference type="PROSITE" id="PS51175"/>
    </source>
</evidence>
<evidence type="ECO:0000313" key="3">
    <source>
        <dbReference type="EMBL" id="RDC62457.1"/>
    </source>
</evidence>
<comment type="caution">
    <text evidence="3">The sequence shown here is derived from an EMBL/GenBank/DDBJ whole genome shotgun (WGS) entry which is preliminary data.</text>
</comment>
<dbReference type="EMBL" id="QASA01000001">
    <property type="protein sequence ID" value="RDC62457.1"/>
    <property type="molecule type" value="Genomic_DNA"/>
</dbReference>
<accession>A0A369QGR2</accession>
<protein>
    <submittedName>
        <fullName evidence="3">Soluble aldose sugar dehydrogenase YliI</fullName>
    </submittedName>
</protein>
<feature type="domain" description="Ig-like" evidence="1">
    <location>
        <begin position="379"/>
        <end position="459"/>
    </location>
</feature>
<dbReference type="SUPFAM" id="SSF49785">
    <property type="entry name" value="Galactose-binding domain-like"/>
    <property type="match status" value="1"/>
</dbReference>
<dbReference type="CDD" id="cd04082">
    <property type="entry name" value="CBM35_pectate_lyase-like"/>
    <property type="match status" value="1"/>
</dbReference>
<dbReference type="Pfam" id="PF18962">
    <property type="entry name" value="Por_Secre_tail"/>
    <property type="match status" value="1"/>
</dbReference>
<dbReference type="PANTHER" id="PTHR19328">
    <property type="entry name" value="HEDGEHOG-INTERACTING PROTEIN"/>
    <property type="match status" value="1"/>
</dbReference>
<dbReference type="InterPro" id="IPR013783">
    <property type="entry name" value="Ig-like_fold"/>
</dbReference>
<name>A0A369QGR2_9BACT</name>
<dbReference type="Pfam" id="PF07995">
    <property type="entry name" value="GSDH"/>
    <property type="match status" value="1"/>
</dbReference>
<dbReference type="InterPro" id="IPR008979">
    <property type="entry name" value="Galactose-bd-like_sf"/>
</dbReference>
<dbReference type="InterPro" id="IPR036179">
    <property type="entry name" value="Ig-like_dom_sf"/>
</dbReference>
<dbReference type="InterPro" id="IPR007110">
    <property type="entry name" value="Ig-like_dom"/>
</dbReference>
<dbReference type="InterPro" id="IPR011041">
    <property type="entry name" value="Quinoprot_gluc/sorb_DH_b-prop"/>
</dbReference>
<proteinExistence type="predicted"/>
<dbReference type="PANTHER" id="PTHR19328:SF75">
    <property type="entry name" value="ALDOSE SUGAR DEHYDROGENASE YLII"/>
    <property type="match status" value="1"/>
</dbReference>
<dbReference type="Gene3D" id="2.60.120.260">
    <property type="entry name" value="Galactose-binding domain-like"/>
    <property type="match status" value="1"/>
</dbReference>
<dbReference type="PROSITE" id="PS50835">
    <property type="entry name" value="IG_LIKE"/>
    <property type="match status" value="1"/>
</dbReference>
<dbReference type="Proteomes" id="UP000253919">
    <property type="component" value="Unassembled WGS sequence"/>
</dbReference>
<dbReference type="InterPro" id="IPR026444">
    <property type="entry name" value="Secre_tail"/>
</dbReference>
<evidence type="ECO:0000313" key="4">
    <source>
        <dbReference type="Proteomes" id="UP000253919"/>
    </source>
</evidence>
<dbReference type="InterPro" id="IPR013098">
    <property type="entry name" value="Ig_I-set"/>
</dbReference>
<dbReference type="InterPro" id="IPR005084">
    <property type="entry name" value="CBM6"/>
</dbReference>
<reference evidence="3 4" key="1">
    <citation type="submission" date="2018-04" db="EMBL/GenBank/DDBJ databases">
        <title>Adhaeribacter sp. HMF7616 genome sequencing and assembly.</title>
        <authorList>
            <person name="Kang H."/>
            <person name="Kang J."/>
            <person name="Cha I."/>
            <person name="Kim H."/>
            <person name="Joh K."/>
        </authorList>
    </citation>
    <scope>NUCLEOTIDE SEQUENCE [LARGE SCALE GENOMIC DNA]</scope>
    <source>
        <strain evidence="3 4">HMF7616</strain>
    </source>
</reference>
<dbReference type="NCBIfam" id="TIGR04183">
    <property type="entry name" value="Por_Secre_tail"/>
    <property type="match status" value="1"/>
</dbReference>
<dbReference type="PROSITE" id="PS51175">
    <property type="entry name" value="CBM6"/>
    <property type="match status" value="1"/>
</dbReference>
<dbReference type="AlphaFoldDB" id="A0A369QGR2"/>
<dbReference type="SUPFAM" id="SSF48726">
    <property type="entry name" value="Immunoglobulin"/>
    <property type="match status" value="1"/>
</dbReference>
<evidence type="ECO:0000259" key="1">
    <source>
        <dbReference type="PROSITE" id="PS50835"/>
    </source>
</evidence>
<dbReference type="InterPro" id="IPR003599">
    <property type="entry name" value="Ig_sub"/>
</dbReference>
<dbReference type="SMART" id="SM00409">
    <property type="entry name" value="IG"/>
    <property type="match status" value="1"/>
</dbReference>
<keyword evidence="4" id="KW-1185">Reference proteome</keyword>
<feature type="domain" description="CBM6" evidence="2">
    <location>
        <begin position="655"/>
        <end position="777"/>
    </location>
</feature>
<dbReference type="OrthoDB" id="9770043at2"/>
<dbReference type="Gene3D" id="2.60.40.10">
    <property type="entry name" value="Immunoglobulins"/>
    <property type="match status" value="1"/>
</dbReference>
<gene>
    <name evidence="3" type="ORF">AHMF7616_01051</name>
</gene>
<organism evidence="3 4">
    <name type="scientific">Adhaeribacter pallidiroseus</name>
    <dbReference type="NCBI Taxonomy" id="2072847"/>
    <lineage>
        <taxon>Bacteria</taxon>
        <taxon>Pseudomonadati</taxon>
        <taxon>Bacteroidota</taxon>
        <taxon>Cytophagia</taxon>
        <taxon>Cytophagales</taxon>
        <taxon>Hymenobacteraceae</taxon>
        <taxon>Adhaeribacter</taxon>
    </lineage>
</organism>